<dbReference type="EMBL" id="VENP01000020">
    <property type="protein sequence ID" value="TNU74877.1"/>
    <property type="molecule type" value="Genomic_DNA"/>
</dbReference>
<dbReference type="Gene3D" id="1.10.10.10">
    <property type="entry name" value="Winged helix-like DNA-binding domain superfamily/Winged helix DNA-binding domain"/>
    <property type="match status" value="1"/>
</dbReference>
<dbReference type="SUPFAM" id="SSF46785">
    <property type="entry name" value="Winged helix' DNA-binding domain"/>
    <property type="match status" value="1"/>
</dbReference>
<keyword evidence="3" id="KW-0238">DNA-binding</keyword>
<dbReference type="Pfam" id="PF00126">
    <property type="entry name" value="HTH_1"/>
    <property type="match status" value="1"/>
</dbReference>
<dbReference type="AlphaFoldDB" id="A0A5C5BE77"/>
<dbReference type="PROSITE" id="PS50931">
    <property type="entry name" value="HTH_LYSR"/>
    <property type="match status" value="1"/>
</dbReference>
<evidence type="ECO:0000256" key="4">
    <source>
        <dbReference type="ARBA" id="ARBA00023163"/>
    </source>
</evidence>
<dbReference type="InterPro" id="IPR036388">
    <property type="entry name" value="WH-like_DNA-bd_sf"/>
</dbReference>
<dbReference type="Proteomes" id="UP000313849">
    <property type="component" value="Unassembled WGS sequence"/>
</dbReference>
<dbReference type="PANTHER" id="PTHR30346">
    <property type="entry name" value="TRANSCRIPTIONAL DUAL REGULATOR HCAR-RELATED"/>
    <property type="match status" value="1"/>
</dbReference>
<reference evidence="6 7" key="1">
    <citation type="submission" date="2019-06" db="EMBL/GenBank/DDBJ databases">
        <title>Draft genome sequence of Miniimonas arenae KCTC 19750T isolated from sea sand.</title>
        <authorList>
            <person name="Park S.-J."/>
        </authorList>
    </citation>
    <scope>NUCLEOTIDE SEQUENCE [LARGE SCALE GENOMIC DNA]</scope>
    <source>
        <strain evidence="6 7">KCTC 19750</strain>
    </source>
</reference>
<evidence type="ECO:0000259" key="5">
    <source>
        <dbReference type="PROSITE" id="PS50931"/>
    </source>
</evidence>
<proteinExistence type="inferred from homology"/>
<dbReference type="InterPro" id="IPR000847">
    <property type="entry name" value="LysR_HTH_N"/>
</dbReference>
<dbReference type="InterPro" id="IPR036390">
    <property type="entry name" value="WH_DNA-bd_sf"/>
</dbReference>
<comment type="caution">
    <text evidence="6">The sequence shown here is derived from an EMBL/GenBank/DDBJ whole genome shotgun (WGS) entry which is preliminary data.</text>
</comment>
<dbReference type="Pfam" id="PF03466">
    <property type="entry name" value="LysR_substrate"/>
    <property type="match status" value="1"/>
</dbReference>
<protein>
    <submittedName>
        <fullName evidence="6">LysR family transcriptional regulator</fullName>
    </submittedName>
</protein>
<evidence type="ECO:0000256" key="2">
    <source>
        <dbReference type="ARBA" id="ARBA00023015"/>
    </source>
</evidence>
<gene>
    <name evidence="6" type="ORF">FH969_07125</name>
</gene>
<evidence type="ECO:0000313" key="6">
    <source>
        <dbReference type="EMBL" id="TNU74877.1"/>
    </source>
</evidence>
<accession>A0A5C5BE77</accession>
<dbReference type="FunFam" id="1.10.10.10:FF:000001">
    <property type="entry name" value="LysR family transcriptional regulator"/>
    <property type="match status" value="1"/>
</dbReference>
<keyword evidence="4" id="KW-0804">Transcription</keyword>
<dbReference type="OrthoDB" id="4131546at2"/>
<organism evidence="6 7">
    <name type="scientific">Miniimonas arenae</name>
    <dbReference type="NCBI Taxonomy" id="676201"/>
    <lineage>
        <taxon>Bacteria</taxon>
        <taxon>Bacillati</taxon>
        <taxon>Actinomycetota</taxon>
        <taxon>Actinomycetes</taxon>
        <taxon>Micrococcales</taxon>
        <taxon>Beutenbergiaceae</taxon>
        <taxon>Miniimonas</taxon>
    </lineage>
</organism>
<dbReference type="GO" id="GO:0003677">
    <property type="term" value="F:DNA binding"/>
    <property type="evidence" value="ECO:0007669"/>
    <property type="project" value="UniProtKB-KW"/>
</dbReference>
<dbReference type="PANTHER" id="PTHR30346:SF29">
    <property type="entry name" value="LYSR SUBSTRATE-BINDING"/>
    <property type="match status" value="1"/>
</dbReference>
<name>A0A5C5BE77_9MICO</name>
<sequence>MIDLEGVVALRAVATRGSVAGAADALGYTPSAVSQQVKRLERNVGVALLERAGRGVVLTDAGQHLVAASAVVLADLERIEADLQLAAGAEVGAEVGAGVGMAPGGAPVRPLTGEVRIGAFSTVVRGVLVEALPALRARHPGLRTPVRESEPWETIALVASGQRDLGIVHRWGGVALAMPDDLVATPLFTDVADVVLPAGHRLAGRAALTPADLADEDWIATFDSTICRQWLRRLFDGVANAPRVVHESMEFASHLELVRAGLGVALVPRLGRGPLGEGLVAVPTAQPASTRDVAAVHRRSMAGSPALQAVLGAVVAATRDR</sequence>
<comment type="similarity">
    <text evidence="1">Belongs to the LysR transcriptional regulatory family.</text>
</comment>
<dbReference type="GO" id="GO:0032993">
    <property type="term" value="C:protein-DNA complex"/>
    <property type="evidence" value="ECO:0007669"/>
    <property type="project" value="TreeGrafter"/>
</dbReference>
<dbReference type="CDD" id="cd08423">
    <property type="entry name" value="PBP2_LTTR_like_6"/>
    <property type="match status" value="1"/>
</dbReference>
<evidence type="ECO:0000256" key="1">
    <source>
        <dbReference type="ARBA" id="ARBA00009437"/>
    </source>
</evidence>
<evidence type="ECO:0000313" key="7">
    <source>
        <dbReference type="Proteomes" id="UP000313849"/>
    </source>
</evidence>
<dbReference type="InterPro" id="IPR005119">
    <property type="entry name" value="LysR_subst-bd"/>
</dbReference>
<evidence type="ECO:0000256" key="3">
    <source>
        <dbReference type="ARBA" id="ARBA00023125"/>
    </source>
</evidence>
<dbReference type="SUPFAM" id="SSF53850">
    <property type="entry name" value="Periplasmic binding protein-like II"/>
    <property type="match status" value="1"/>
</dbReference>
<feature type="domain" description="HTH lysR-type" evidence="5">
    <location>
        <begin position="2"/>
        <end position="59"/>
    </location>
</feature>
<dbReference type="Gene3D" id="3.40.190.10">
    <property type="entry name" value="Periplasmic binding protein-like II"/>
    <property type="match status" value="2"/>
</dbReference>
<dbReference type="RefSeq" id="WP_139986632.1">
    <property type="nucleotide sequence ID" value="NZ_DAMDJA010000028.1"/>
</dbReference>
<keyword evidence="2" id="KW-0805">Transcription regulation</keyword>
<keyword evidence="7" id="KW-1185">Reference proteome</keyword>
<dbReference type="GO" id="GO:0003700">
    <property type="term" value="F:DNA-binding transcription factor activity"/>
    <property type="evidence" value="ECO:0007669"/>
    <property type="project" value="InterPro"/>
</dbReference>